<accession>A0AAD5UXN0</accession>
<feature type="region of interest" description="Disordered" evidence="1">
    <location>
        <begin position="199"/>
        <end position="219"/>
    </location>
</feature>
<organism evidence="3 4">
    <name type="scientific">Meripilus lineatus</name>
    <dbReference type="NCBI Taxonomy" id="2056292"/>
    <lineage>
        <taxon>Eukaryota</taxon>
        <taxon>Fungi</taxon>
        <taxon>Dikarya</taxon>
        <taxon>Basidiomycota</taxon>
        <taxon>Agaricomycotina</taxon>
        <taxon>Agaricomycetes</taxon>
        <taxon>Polyporales</taxon>
        <taxon>Meripilaceae</taxon>
        <taxon>Meripilus</taxon>
    </lineage>
</organism>
<sequence length="293" mass="32175">MSPSRKKPMCQKCGQPMAGHRRPNGIPICPSPKSPSPPPVASSSRLSLPPLPPASPSPLRREDPILFDSLPDGTQHRRNPHWVDPSPPPNSDLERADTPGSMVPTEPADDNPLSPTTPRIKRERDPTLPILIEEDTDENVVDALSSSVTSVASSTSRLSRSLTEVLMNCTPLVSIFGAPREDLTTVTREARRKGLYTAIVHSNQEETPTRGGSRSTPAPNNSWMVLMGHDVNAVASWCEIHDRERIRLLEQKQITGGRMDLLFEWPGWIMKALSLVMVAIVSSSMVVYFLSIS</sequence>
<evidence type="ECO:0000256" key="2">
    <source>
        <dbReference type="SAM" id="Phobius"/>
    </source>
</evidence>
<dbReference type="AlphaFoldDB" id="A0AAD5UXN0"/>
<protein>
    <submittedName>
        <fullName evidence="3">Uncharacterized protein</fullName>
    </submittedName>
</protein>
<name>A0AAD5UXN0_9APHY</name>
<dbReference type="EMBL" id="JANAWD010000366">
    <property type="protein sequence ID" value="KAJ3480599.1"/>
    <property type="molecule type" value="Genomic_DNA"/>
</dbReference>
<reference evidence="3" key="1">
    <citation type="submission" date="2022-07" db="EMBL/GenBank/DDBJ databases">
        <title>Genome Sequence of Physisporinus lineatus.</title>
        <authorList>
            <person name="Buettner E."/>
        </authorList>
    </citation>
    <scope>NUCLEOTIDE SEQUENCE</scope>
    <source>
        <strain evidence="3">VT162</strain>
    </source>
</reference>
<keyword evidence="2" id="KW-0472">Membrane</keyword>
<gene>
    <name evidence="3" type="ORF">NLI96_g8236</name>
</gene>
<evidence type="ECO:0000256" key="1">
    <source>
        <dbReference type="SAM" id="MobiDB-lite"/>
    </source>
</evidence>
<keyword evidence="2" id="KW-0812">Transmembrane</keyword>
<feature type="region of interest" description="Disordered" evidence="1">
    <location>
        <begin position="1"/>
        <end position="121"/>
    </location>
</feature>
<evidence type="ECO:0000313" key="3">
    <source>
        <dbReference type="EMBL" id="KAJ3480599.1"/>
    </source>
</evidence>
<comment type="caution">
    <text evidence="3">The sequence shown here is derived from an EMBL/GenBank/DDBJ whole genome shotgun (WGS) entry which is preliminary data.</text>
</comment>
<keyword evidence="2" id="KW-1133">Transmembrane helix</keyword>
<proteinExistence type="predicted"/>
<keyword evidence="4" id="KW-1185">Reference proteome</keyword>
<feature type="transmembrane region" description="Helical" evidence="2">
    <location>
        <begin position="268"/>
        <end position="290"/>
    </location>
</feature>
<feature type="compositionally biased region" description="Polar residues" evidence="1">
    <location>
        <begin position="209"/>
        <end position="219"/>
    </location>
</feature>
<evidence type="ECO:0000313" key="4">
    <source>
        <dbReference type="Proteomes" id="UP001212997"/>
    </source>
</evidence>
<dbReference type="Proteomes" id="UP001212997">
    <property type="component" value="Unassembled WGS sequence"/>
</dbReference>
<feature type="compositionally biased region" description="Pro residues" evidence="1">
    <location>
        <begin position="29"/>
        <end position="40"/>
    </location>
</feature>